<keyword evidence="11" id="KW-1185">Reference proteome</keyword>
<dbReference type="Gene3D" id="3.30.1490.10">
    <property type="match status" value="1"/>
</dbReference>
<name>A0A2T0VC44_9GAMM</name>
<dbReference type="Gene3D" id="3.30.1370.30">
    <property type="match status" value="1"/>
</dbReference>
<keyword evidence="3 8" id="KW-0694">RNA-binding</keyword>
<dbReference type="GO" id="GO:0006412">
    <property type="term" value="P:translation"/>
    <property type="evidence" value="ECO:0007669"/>
    <property type="project" value="UniProtKB-UniRule"/>
</dbReference>
<dbReference type="GO" id="GO:1990904">
    <property type="term" value="C:ribonucleoprotein complex"/>
    <property type="evidence" value="ECO:0007669"/>
    <property type="project" value="UniProtKB-KW"/>
</dbReference>
<dbReference type="EMBL" id="PVTM01000020">
    <property type="protein sequence ID" value="PRY67744.1"/>
    <property type="molecule type" value="Genomic_DNA"/>
</dbReference>
<evidence type="ECO:0000256" key="7">
    <source>
        <dbReference type="ARBA" id="ARBA00046740"/>
    </source>
</evidence>
<evidence type="ECO:0000256" key="3">
    <source>
        <dbReference type="ARBA" id="ARBA00022884"/>
    </source>
</evidence>
<evidence type="ECO:0000313" key="10">
    <source>
        <dbReference type="EMBL" id="PRY67744.1"/>
    </source>
</evidence>
<comment type="caution">
    <text evidence="10">The sequence shown here is derived from an EMBL/GenBank/DDBJ whole genome shotgun (WGS) entry which is preliminary data.</text>
</comment>
<dbReference type="GO" id="GO:0003735">
    <property type="term" value="F:structural constituent of ribosome"/>
    <property type="evidence" value="ECO:0007669"/>
    <property type="project" value="InterPro"/>
</dbReference>
<keyword evidence="2 8" id="KW-0699">rRNA-binding</keyword>
<evidence type="ECO:0000256" key="2">
    <source>
        <dbReference type="ARBA" id="ARBA00022730"/>
    </source>
</evidence>
<dbReference type="PANTHER" id="PTHR11758">
    <property type="entry name" value="40S RIBOSOMAL PROTEIN S15A"/>
    <property type="match status" value="1"/>
</dbReference>
<dbReference type="Proteomes" id="UP000239896">
    <property type="component" value="Unassembled WGS sequence"/>
</dbReference>
<comment type="similarity">
    <text evidence="1 8 9">Belongs to the universal ribosomal protein uS8 family.</text>
</comment>
<comment type="function">
    <text evidence="8">One of the primary rRNA binding proteins, it binds directly to 16S rRNA central domain where it helps coordinate assembly of the platform of the 30S subunit.</text>
</comment>
<evidence type="ECO:0000256" key="1">
    <source>
        <dbReference type="ARBA" id="ARBA00006471"/>
    </source>
</evidence>
<accession>A0A2T0VC44</accession>
<comment type="subunit">
    <text evidence="7 8">Part of the 30S ribosomal subunit. Contacts proteins S5 and S12.</text>
</comment>
<evidence type="ECO:0000256" key="5">
    <source>
        <dbReference type="ARBA" id="ARBA00023274"/>
    </source>
</evidence>
<dbReference type="GO" id="GO:0019843">
    <property type="term" value="F:rRNA binding"/>
    <property type="evidence" value="ECO:0007669"/>
    <property type="project" value="UniProtKB-UniRule"/>
</dbReference>
<gene>
    <name evidence="8" type="primary">rpsH</name>
    <name evidence="10" type="ORF">BCL64_12035</name>
</gene>
<dbReference type="AlphaFoldDB" id="A0A2T0VC44"/>
<dbReference type="FunFam" id="3.30.1370.30:FF:000002">
    <property type="entry name" value="30S ribosomal protein S8"/>
    <property type="match status" value="1"/>
</dbReference>
<evidence type="ECO:0000256" key="4">
    <source>
        <dbReference type="ARBA" id="ARBA00022980"/>
    </source>
</evidence>
<dbReference type="HAMAP" id="MF_01302_B">
    <property type="entry name" value="Ribosomal_uS8_B"/>
    <property type="match status" value="1"/>
</dbReference>
<dbReference type="GO" id="GO:0005737">
    <property type="term" value="C:cytoplasm"/>
    <property type="evidence" value="ECO:0007669"/>
    <property type="project" value="UniProtKB-ARBA"/>
</dbReference>
<dbReference type="RefSeq" id="WP_106232383.1">
    <property type="nucleotide sequence ID" value="NZ_PVTM01000020.1"/>
</dbReference>
<keyword evidence="5 8" id="KW-0687">Ribonucleoprotein</keyword>
<protein>
    <recommendedName>
        <fullName evidence="6 8">Small ribosomal subunit protein uS8</fullName>
    </recommendedName>
</protein>
<sequence length="130" mass="14181">MSMQDTLADMFTRIRNAQMATKETVSMPSSKLKVEVARVLKEEGYISDFAVSETAKPELTVSLKYFEGKPVIEHLQRVSKPSLRQYKGKDALPKVAEGLGIAIVTTSNGVMTDRAARQAGVGGEVICTVF</sequence>
<reference evidence="10 11" key="1">
    <citation type="submission" date="2018-03" db="EMBL/GenBank/DDBJ databases">
        <title>Comparative analysis of microorganisms from saline springs in Andes Mountain Range, Colombia.</title>
        <authorList>
            <person name="Rubin E."/>
        </authorList>
    </citation>
    <scope>NUCLEOTIDE SEQUENCE [LARGE SCALE GENOMIC DNA]</scope>
    <source>
        <strain evidence="10 11">USBA 854</strain>
    </source>
</reference>
<dbReference type="InterPro" id="IPR000630">
    <property type="entry name" value="Ribosomal_uS8"/>
</dbReference>
<organism evidence="10 11">
    <name type="scientific">Halomonas ventosae</name>
    <dbReference type="NCBI Taxonomy" id="229007"/>
    <lineage>
        <taxon>Bacteria</taxon>
        <taxon>Pseudomonadati</taxon>
        <taxon>Pseudomonadota</taxon>
        <taxon>Gammaproteobacteria</taxon>
        <taxon>Oceanospirillales</taxon>
        <taxon>Halomonadaceae</taxon>
        <taxon>Halomonas</taxon>
    </lineage>
</organism>
<dbReference type="GO" id="GO:0005840">
    <property type="term" value="C:ribosome"/>
    <property type="evidence" value="ECO:0007669"/>
    <property type="project" value="UniProtKB-KW"/>
</dbReference>
<dbReference type="FunFam" id="3.30.1490.10:FF:000001">
    <property type="entry name" value="30S ribosomal protein S8"/>
    <property type="match status" value="1"/>
</dbReference>
<dbReference type="PROSITE" id="PS00053">
    <property type="entry name" value="RIBOSOMAL_S8"/>
    <property type="match status" value="1"/>
</dbReference>
<dbReference type="NCBIfam" id="NF001109">
    <property type="entry name" value="PRK00136.1"/>
    <property type="match status" value="1"/>
</dbReference>
<dbReference type="InterPro" id="IPR035987">
    <property type="entry name" value="Ribosomal_uS8_sf"/>
</dbReference>
<dbReference type="SUPFAM" id="SSF56047">
    <property type="entry name" value="Ribosomal protein S8"/>
    <property type="match status" value="1"/>
</dbReference>
<evidence type="ECO:0000313" key="11">
    <source>
        <dbReference type="Proteomes" id="UP000239896"/>
    </source>
</evidence>
<evidence type="ECO:0000256" key="9">
    <source>
        <dbReference type="RuleBase" id="RU003660"/>
    </source>
</evidence>
<proteinExistence type="inferred from homology"/>
<evidence type="ECO:0000256" key="8">
    <source>
        <dbReference type="HAMAP-Rule" id="MF_01302"/>
    </source>
</evidence>
<keyword evidence="4 8" id="KW-0689">Ribosomal protein</keyword>
<evidence type="ECO:0000256" key="6">
    <source>
        <dbReference type="ARBA" id="ARBA00035258"/>
    </source>
</evidence>
<dbReference type="Pfam" id="PF00410">
    <property type="entry name" value="Ribosomal_S8"/>
    <property type="match status" value="1"/>
</dbReference>
<dbReference type="InterPro" id="IPR047863">
    <property type="entry name" value="Ribosomal_uS8_CS"/>
</dbReference>